<feature type="domain" description="Tyrosine specific protein phosphatases" evidence="16">
    <location>
        <begin position="75"/>
        <end position="143"/>
    </location>
</feature>
<comment type="similarity">
    <text evidence="3">Belongs to the protein-tyrosine phosphatase family. Non-receptor class dual specificity subfamily.</text>
</comment>
<dbReference type="PANTHER" id="PTHR23339">
    <property type="entry name" value="TYROSINE SPECIFIC PROTEIN PHOSPHATASE AND DUAL SPECIFICITY PROTEIN PHOSPHATASE"/>
    <property type="match status" value="1"/>
</dbReference>
<comment type="catalytic activity">
    <reaction evidence="10">
        <text>O-phospho-L-seryl-[protein] + H2O = L-seryl-[protein] + phosphate</text>
        <dbReference type="Rhea" id="RHEA:20629"/>
        <dbReference type="Rhea" id="RHEA-COMP:9863"/>
        <dbReference type="Rhea" id="RHEA-COMP:11604"/>
        <dbReference type="ChEBI" id="CHEBI:15377"/>
        <dbReference type="ChEBI" id="CHEBI:29999"/>
        <dbReference type="ChEBI" id="CHEBI:43474"/>
        <dbReference type="ChEBI" id="CHEBI:83421"/>
        <dbReference type="EC" id="3.1.3.16"/>
    </reaction>
</comment>
<keyword evidence="18" id="KW-1185">Reference proteome</keyword>
<dbReference type="OrthoDB" id="19045at2759"/>
<keyword evidence="9" id="KW-0539">Nucleus</keyword>
<dbReference type="InterPro" id="IPR000387">
    <property type="entry name" value="Tyr_Pase_dom"/>
</dbReference>
<proteinExistence type="inferred from homology"/>
<dbReference type="PROSITE" id="PS00383">
    <property type="entry name" value="TYR_PHOSPHATASE_1"/>
    <property type="match status" value="1"/>
</dbReference>
<dbReference type="GO" id="GO:0004725">
    <property type="term" value="F:protein tyrosine phosphatase activity"/>
    <property type="evidence" value="ECO:0007669"/>
    <property type="project" value="UniProtKB-EC"/>
</dbReference>
<evidence type="ECO:0000313" key="18">
    <source>
        <dbReference type="Proteomes" id="UP001152799"/>
    </source>
</evidence>
<keyword evidence="8" id="KW-0904">Protein phosphatase</keyword>
<evidence type="ECO:0000259" key="15">
    <source>
        <dbReference type="PROSITE" id="PS50054"/>
    </source>
</evidence>
<protein>
    <recommendedName>
        <fullName evidence="13">Dual specificity protein phosphatase 23</fullName>
        <ecNumber evidence="5">3.1.3.16</ecNumber>
        <ecNumber evidence="4">3.1.3.48</ecNumber>
    </recommendedName>
    <alternativeName>
        <fullName evidence="14">Low molecular mass dual specificity phosphatase 3</fullName>
    </alternativeName>
</protein>
<dbReference type="Proteomes" id="UP001152799">
    <property type="component" value="Chromosome 3"/>
</dbReference>
<keyword evidence="7" id="KW-0378">Hydrolase</keyword>
<evidence type="ECO:0000256" key="3">
    <source>
        <dbReference type="ARBA" id="ARBA00008601"/>
    </source>
</evidence>
<evidence type="ECO:0000256" key="5">
    <source>
        <dbReference type="ARBA" id="ARBA00013081"/>
    </source>
</evidence>
<keyword evidence="6" id="KW-0963">Cytoplasm</keyword>
<evidence type="ECO:0000256" key="13">
    <source>
        <dbReference type="ARBA" id="ARBA00068789"/>
    </source>
</evidence>
<dbReference type="GO" id="GO:0004722">
    <property type="term" value="F:protein serine/threonine phosphatase activity"/>
    <property type="evidence" value="ECO:0007669"/>
    <property type="project" value="UniProtKB-EC"/>
</dbReference>
<evidence type="ECO:0000256" key="6">
    <source>
        <dbReference type="ARBA" id="ARBA00022490"/>
    </source>
</evidence>
<dbReference type="GO" id="GO:0005634">
    <property type="term" value="C:nucleus"/>
    <property type="evidence" value="ECO:0007669"/>
    <property type="project" value="UniProtKB-SubCell"/>
</dbReference>
<feature type="domain" description="Tyrosine-protein phosphatase" evidence="15">
    <location>
        <begin position="10"/>
        <end position="157"/>
    </location>
</feature>
<evidence type="ECO:0000256" key="14">
    <source>
        <dbReference type="ARBA" id="ARBA00081937"/>
    </source>
</evidence>
<dbReference type="InterPro" id="IPR016130">
    <property type="entry name" value="Tyr_Pase_AS"/>
</dbReference>
<dbReference type="EMBL" id="OU892279">
    <property type="protein sequence ID" value="CAG9765682.1"/>
    <property type="molecule type" value="Genomic_DNA"/>
</dbReference>
<dbReference type="InterPro" id="IPR050561">
    <property type="entry name" value="PTP"/>
</dbReference>
<dbReference type="EC" id="3.1.3.16" evidence="5"/>
<evidence type="ECO:0000256" key="11">
    <source>
        <dbReference type="ARBA" id="ARBA00048336"/>
    </source>
</evidence>
<comment type="subcellular location">
    <subcellularLocation>
        <location evidence="2">Cytoplasm</location>
        <location evidence="2">Cytosol</location>
    </subcellularLocation>
    <subcellularLocation>
        <location evidence="1">Nucleus</location>
    </subcellularLocation>
</comment>
<name>A0A9N9MRM1_9CUCU</name>
<dbReference type="InterPro" id="IPR020422">
    <property type="entry name" value="TYR_PHOSPHATASE_DUAL_dom"/>
</dbReference>
<dbReference type="Pfam" id="PF22784">
    <property type="entry name" value="PTP-SAK"/>
    <property type="match status" value="1"/>
</dbReference>
<reference evidence="17" key="1">
    <citation type="submission" date="2022-01" db="EMBL/GenBank/DDBJ databases">
        <authorList>
            <person name="King R."/>
        </authorList>
    </citation>
    <scope>NUCLEOTIDE SEQUENCE</scope>
</reference>
<sequence>MSSNIEAPWNYSWIIPGYLVGTSCPNTIENLNFLKQEGISRLITLSPEYRPAKTAFPGIQWSYIPIEEFEAPSLEDMKTFIKICLEAKENNEALAIHCRAGRGRTGTMAACYLVHFLDLTPERAITKIRFMRPGSVETYSQEKAVAQYFDYLRSVESGRF</sequence>
<evidence type="ECO:0000259" key="16">
    <source>
        <dbReference type="PROSITE" id="PS50056"/>
    </source>
</evidence>
<dbReference type="InterPro" id="IPR057023">
    <property type="entry name" value="PTP-SAK"/>
</dbReference>
<evidence type="ECO:0000256" key="4">
    <source>
        <dbReference type="ARBA" id="ARBA00013064"/>
    </source>
</evidence>
<dbReference type="SUPFAM" id="SSF52799">
    <property type="entry name" value="(Phosphotyrosine protein) phosphatases II"/>
    <property type="match status" value="1"/>
</dbReference>
<gene>
    <name evidence="17" type="ORF">CEUTPL_LOCUS6287</name>
</gene>
<dbReference type="InterPro" id="IPR029021">
    <property type="entry name" value="Prot-tyrosine_phosphatase-like"/>
</dbReference>
<evidence type="ECO:0000256" key="12">
    <source>
        <dbReference type="ARBA" id="ARBA00053915"/>
    </source>
</evidence>
<evidence type="ECO:0000256" key="7">
    <source>
        <dbReference type="ARBA" id="ARBA00022801"/>
    </source>
</evidence>
<comment type="function">
    <text evidence="12">Protein phosphatase that mediates dephosphorylation of proteins phosphorylated on Tyr and Ser/Thr residues. In vitro, it can dephosphorylate p44-ERK1 (MAPK3) but not p54 SAPK-beta (MAPK10) in vitro. Able to enhance activation of JNK and p38 (MAPK14).</text>
</comment>
<dbReference type="InterPro" id="IPR003595">
    <property type="entry name" value="Tyr_Pase_cat"/>
</dbReference>
<dbReference type="GO" id="GO:0005829">
    <property type="term" value="C:cytosol"/>
    <property type="evidence" value="ECO:0007669"/>
    <property type="project" value="UniProtKB-SubCell"/>
</dbReference>
<accession>A0A9N9MRM1</accession>
<dbReference type="EC" id="3.1.3.48" evidence="4"/>
<evidence type="ECO:0000313" key="17">
    <source>
        <dbReference type="EMBL" id="CAG9765682.1"/>
    </source>
</evidence>
<evidence type="ECO:0000256" key="2">
    <source>
        <dbReference type="ARBA" id="ARBA00004514"/>
    </source>
</evidence>
<dbReference type="Gene3D" id="3.90.190.10">
    <property type="entry name" value="Protein tyrosine phosphatase superfamily"/>
    <property type="match status" value="1"/>
</dbReference>
<evidence type="ECO:0000256" key="10">
    <source>
        <dbReference type="ARBA" id="ARBA00047761"/>
    </source>
</evidence>
<evidence type="ECO:0000256" key="1">
    <source>
        <dbReference type="ARBA" id="ARBA00004123"/>
    </source>
</evidence>
<evidence type="ECO:0000256" key="9">
    <source>
        <dbReference type="ARBA" id="ARBA00023242"/>
    </source>
</evidence>
<dbReference type="FunFam" id="3.90.190.10:FF:000063">
    <property type="entry name" value="Dual specificity phosphatase 23"/>
    <property type="match status" value="1"/>
</dbReference>
<evidence type="ECO:0000256" key="8">
    <source>
        <dbReference type="ARBA" id="ARBA00022912"/>
    </source>
</evidence>
<dbReference type="PROSITE" id="PS50054">
    <property type="entry name" value="TYR_PHOSPHATASE_DUAL"/>
    <property type="match status" value="1"/>
</dbReference>
<dbReference type="PROSITE" id="PS50056">
    <property type="entry name" value="TYR_PHOSPHATASE_2"/>
    <property type="match status" value="1"/>
</dbReference>
<dbReference type="AlphaFoldDB" id="A0A9N9MRM1"/>
<comment type="catalytic activity">
    <reaction evidence="11">
        <text>O-phospho-L-threonyl-[protein] + H2O = L-threonyl-[protein] + phosphate</text>
        <dbReference type="Rhea" id="RHEA:47004"/>
        <dbReference type="Rhea" id="RHEA-COMP:11060"/>
        <dbReference type="Rhea" id="RHEA-COMP:11605"/>
        <dbReference type="ChEBI" id="CHEBI:15377"/>
        <dbReference type="ChEBI" id="CHEBI:30013"/>
        <dbReference type="ChEBI" id="CHEBI:43474"/>
        <dbReference type="ChEBI" id="CHEBI:61977"/>
        <dbReference type="EC" id="3.1.3.16"/>
    </reaction>
</comment>
<organism evidence="17 18">
    <name type="scientific">Ceutorhynchus assimilis</name>
    <name type="common">cabbage seed weevil</name>
    <dbReference type="NCBI Taxonomy" id="467358"/>
    <lineage>
        <taxon>Eukaryota</taxon>
        <taxon>Metazoa</taxon>
        <taxon>Ecdysozoa</taxon>
        <taxon>Arthropoda</taxon>
        <taxon>Hexapoda</taxon>
        <taxon>Insecta</taxon>
        <taxon>Pterygota</taxon>
        <taxon>Neoptera</taxon>
        <taxon>Endopterygota</taxon>
        <taxon>Coleoptera</taxon>
        <taxon>Polyphaga</taxon>
        <taxon>Cucujiformia</taxon>
        <taxon>Curculionidae</taxon>
        <taxon>Ceutorhynchinae</taxon>
        <taxon>Ceutorhynchus</taxon>
    </lineage>
</organism>
<dbReference type="SMART" id="SM00404">
    <property type="entry name" value="PTPc_motif"/>
    <property type="match status" value="1"/>
</dbReference>